<feature type="transmembrane region" description="Helical" evidence="6">
    <location>
        <begin position="76"/>
        <end position="95"/>
    </location>
</feature>
<dbReference type="PANTHER" id="PTHR30071">
    <property type="entry name" value="HEME EXPORTER PROTEIN C"/>
    <property type="match status" value="1"/>
</dbReference>
<comment type="subcellular location">
    <subcellularLocation>
        <location evidence="1">Membrane</location>
        <topology evidence="1">Multi-pass membrane protein</topology>
    </subcellularLocation>
</comment>
<dbReference type="InterPro" id="IPR002541">
    <property type="entry name" value="Cyt_c_assembly"/>
</dbReference>
<feature type="transmembrane region" description="Helical" evidence="6">
    <location>
        <begin position="164"/>
        <end position="184"/>
    </location>
</feature>
<dbReference type="KEGG" id="mhd:Marky_1683"/>
<feature type="transmembrane region" description="Helical" evidence="6">
    <location>
        <begin position="221"/>
        <end position="240"/>
    </location>
</feature>
<dbReference type="RefSeq" id="WP_013704465.1">
    <property type="nucleotide sequence ID" value="NC_015387.1"/>
</dbReference>
<dbReference type="Pfam" id="PF01578">
    <property type="entry name" value="Cytochrom_C_asm"/>
    <property type="match status" value="1"/>
</dbReference>
<evidence type="ECO:0000256" key="3">
    <source>
        <dbReference type="ARBA" id="ARBA00022748"/>
    </source>
</evidence>
<dbReference type="eggNOG" id="COG0755">
    <property type="taxonomic scope" value="Bacteria"/>
</dbReference>
<accession>F2NMN4</accession>
<dbReference type="AlphaFoldDB" id="F2NMN4"/>
<dbReference type="GO" id="GO:0017004">
    <property type="term" value="P:cytochrome complex assembly"/>
    <property type="evidence" value="ECO:0007669"/>
    <property type="project" value="UniProtKB-KW"/>
</dbReference>
<dbReference type="GO" id="GO:0020037">
    <property type="term" value="F:heme binding"/>
    <property type="evidence" value="ECO:0007669"/>
    <property type="project" value="InterPro"/>
</dbReference>
<keyword evidence="5 6" id="KW-0472">Membrane</keyword>
<evidence type="ECO:0000313" key="8">
    <source>
        <dbReference type="EMBL" id="AEB12418.1"/>
    </source>
</evidence>
<evidence type="ECO:0000259" key="7">
    <source>
        <dbReference type="Pfam" id="PF01578"/>
    </source>
</evidence>
<keyword evidence="3" id="KW-0201">Cytochrome c-type biogenesis</keyword>
<sequence>MILGLVAVSVLALLADLLRGWGLAVWAAAGLVLAAGLYAWVHGTLLGNPFQAGLVMSAGVIFAARFYAWRPRLRPFVRYAYALALFLTLASLHYADRVGTPLPVLLVVVHAGSFLVAYVALTIAFVAGLLGVLQDRTLRVAPWRARFIPPLVTLRRLELPYLRVGYVAYTAGAFTGMAWAWGWWGSALSWDPKEVATLATWSLLTLYLLARGGLRWSGRLGAWLLVYGMLLFTFLGAPLLGGRHPS</sequence>
<dbReference type="EMBL" id="CP002630">
    <property type="protein sequence ID" value="AEB12418.1"/>
    <property type="molecule type" value="Genomic_DNA"/>
</dbReference>
<evidence type="ECO:0000256" key="1">
    <source>
        <dbReference type="ARBA" id="ARBA00004141"/>
    </source>
</evidence>
<dbReference type="GO" id="GO:0005886">
    <property type="term" value="C:plasma membrane"/>
    <property type="evidence" value="ECO:0007669"/>
    <property type="project" value="TreeGrafter"/>
</dbReference>
<gene>
    <name evidence="8" type="ordered locus">Marky_1683</name>
</gene>
<keyword evidence="4 6" id="KW-1133">Transmembrane helix</keyword>
<dbReference type="OrthoDB" id="33332at2"/>
<evidence type="ECO:0000256" key="2">
    <source>
        <dbReference type="ARBA" id="ARBA00022692"/>
    </source>
</evidence>
<feature type="transmembrane region" description="Helical" evidence="6">
    <location>
        <begin position="107"/>
        <end position="133"/>
    </location>
</feature>
<evidence type="ECO:0000256" key="4">
    <source>
        <dbReference type="ARBA" id="ARBA00022989"/>
    </source>
</evidence>
<dbReference type="HOGENOM" id="CLU_1128014_0_0_0"/>
<evidence type="ECO:0000313" key="9">
    <source>
        <dbReference type="Proteomes" id="UP000007030"/>
    </source>
</evidence>
<organism evidence="8 9">
    <name type="scientific">Marinithermus hydrothermalis (strain DSM 14884 / JCM 11576 / T1)</name>
    <dbReference type="NCBI Taxonomy" id="869210"/>
    <lineage>
        <taxon>Bacteria</taxon>
        <taxon>Thermotogati</taxon>
        <taxon>Deinococcota</taxon>
        <taxon>Deinococci</taxon>
        <taxon>Thermales</taxon>
        <taxon>Thermaceae</taxon>
        <taxon>Marinithermus</taxon>
    </lineage>
</organism>
<dbReference type="InterPro" id="IPR045062">
    <property type="entry name" value="Cyt_c_biogenesis_CcsA/CcmC"/>
</dbReference>
<dbReference type="Proteomes" id="UP000007030">
    <property type="component" value="Chromosome"/>
</dbReference>
<dbReference type="STRING" id="869210.Marky_1683"/>
<proteinExistence type="predicted"/>
<feature type="domain" description="Cytochrome c assembly protein" evidence="7">
    <location>
        <begin position="80"/>
        <end position="233"/>
    </location>
</feature>
<reference evidence="8 9" key="1">
    <citation type="journal article" date="2012" name="Stand. Genomic Sci.">
        <title>Complete genome sequence of the aerobic, heterotroph Marinithermus hydrothermalis type strain (T1(T)) from a deep-sea hydrothermal vent chimney.</title>
        <authorList>
            <person name="Copeland A."/>
            <person name="Gu W."/>
            <person name="Yasawong M."/>
            <person name="Lapidus A."/>
            <person name="Lucas S."/>
            <person name="Deshpande S."/>
            <person name="Pagani I."/>
            <person name="Tapia R."/>
            <person name="Cheng J.F."/>
            <person name="Goodwin L.A."/>
            <person name="Pitluck S."/>
            <person name="Liolios K."/>
            <person name="Ivanova N."/>
            <person name="Mavromatis K."/>
            <person name="Mikhailova N."/>
            <person name="Pati A."/>
            <person name="Chen A."/>
            <person name="Palaniappan K."/>
            <person name="Land M."/>
            <person name="Pan C."/>
            <person name="Brambilla E.M."/>
            <person name="Rohde M."/>
            <person name="Tindall B.J."/>
            <person name="Sikorski J."/>
            <person name="Goker M."/>
            <person name="Detter J.C."/>
            <person name="Bristow J."/>
            <person name="Eisen J.A."/>
            <person name="Markowitz V."/>
            <person name="Hugenholtz P."/>
            <person name="Kyrpides N.C."/>
            <person name="Klenk H.P."/>
            <person name="Woyke T."/>
        </authorList>
    </citation>
    <scope>NUCLEOTIDE SEQUENCE [LARGE SCALE GENOMIC DNA]</scope>
    <source>
        <strain evidence="9">DSM 14884 / JCM 11576 / T1</strain>
    </source>
</reference>
<protein>
    <submittedName>
        <fullName evidence="8">Cytochrome c assembly protein</fullName>
    </submittedName>
</protein>
<dbReference type="PANTHER" id="PTHR30071:SF1">
    <property type="entry name" value="CYTOCHROME B_B6 PROTEIN-RELATED"/>
    <property type="match status" value="1"/>
</dbReference>
<keyword evidence="2 6" id="KW-0812">Transmembrane</keyword>
<feature type="transmembrane region" description="Helical" evidence="6">
    <location>
        <begin position="196"/>
        <end position="214"/>
    </location>
</feature>
<name>F2NMN4_MARHT</name>
<evidence type="ECO:0000256" key="6">
    <source>
        <dbReference type="SAM" id="Phobius"/>
    </source>
</evidence>
<keyword evidence="9" id="KW-1185">Reference proteome</keyword>
<feature type="transmembrane region" description="Helical" evidence="6">
    <location>
        <begin position="50"/>
        <end position="69"/>
    </location>
</feature>
<evidence type="ECO:0000256" key="5">
    <source>
        <dbReference type="ARBA" id="ARBA00023136"/>
    </source>
</evidence>